<evidence type="ECO:0008006" key="5">
    <source>
        <dbReference type="Google" id="ProtNLM"/>
    </source>
</evidence>
<evidence type="ECO:0000313" key="4">
    <source>
        <dbReference type="Proteomes" id="UP000325313"/>
    </source>
</evidence>
<dbReference type="EMBL" id="VDEP01000342">
    <property type="protein sequence ID" value="KAA1099237.1"/>
    <property type="molecule type" value="Genomic_DNA"/>
</dbReference>
<sequence>MVEHLLLLYEHLSKSDALGRALLDMALVAFWGMARLGELTCTSGHGNLKRDEGPRISDVNIAQDRKSAIITIWFAKTATGGNTQQLFLTTTNNKLCPVKALINRITGGSPTDSLFGITGEAGRTNLTKSYCTRRLQAAWQSLGLYDLSGHSFRVGGASLRNALEVEIDTICKLGRWKSSCYKLYIKAYSAEDLRVTLCILEKLDAGAMKPRV</sequence>
<dbReference type="GO" id="GO:0015074">
    <property type="term" value="P:DNA integration"/>
    <property type="evidence" value="ECO:0007669"/>
    <property type="project" value="InterPro"/>
</dbReference>
<evidence type="ECO:0000256" key="1">
    <source>
        <dbReference type="ARBA" id="ARBA00023172"/>
    </source>
</evidence>
<dbReference type="InterPro" id="IPR013762">
    <property type="entry name" value="Integrase-like_cat_sf"/>
</dbReference>
<dbReference type="SUPFAM" id="SSF56349">
    <property type="entry name" value="DNA breaking-rejoining enzymes"/>
    <property type="match status" value="1"/>
</dbReference>
<dbReference type="InterPro" id="IPR011010">
    <property type="entry name" value="DNA_brk_join_enz"/>
</dbReference>
<dbReference type="PANTHER" id="PTHR34605:SF3">
    <property type="entry name" value="P CELL-TYPE AGGLUTINATION PROTEIN MAP4-LIKE-RELATED"/>
    <property type="match status" value="1"/>
</dbReference>
<dbReference type="PANTHER" id="PTHR34605">
    <property type="entry name" value="PHAGE_INTEGRASE DOMAIN-CONTAINING PROTEIN"/>
    <property type="match status" value="1"/>
</dbReference>
<reference evidence="3 4" key="1">
    <citation type="submission" date="2019-05" db="EMBL/GenBank/DDBJ databases">
        <title>Emergence of the Ug99 lineage of the wheat stem rust pathogen through somatic hybridization.</title>
        <authorList>
            <person name="Li F."/>
            <person name="Upadhyaya N.M."/>
            <person name="Sperschneider J."/>
            <person name="Matny O."/>
            <person name="Nguyen-Phuc H."/>
            <person name="Mago R."/>
            <person name="Raley C."/>
            <person name="Miller M.E."/>
            <person name="Silverstein K.A.T."/>
            <person name="Henningsen E."/>
            <person name="Hirsch C.D."/>
            <person name="Visser B."/>
            <person name="Pretorius Z.A."/>
            <person name="Steffenson B.J."/>
            <person name="Schwessinger B."/>
            <person name="Dodds P.N."/>
            <person name="Figueroa M."/>
        </authorList>
    </citation>
    <scope>NUCLEOTIDE SEQUENCE [LARGE SCALE GENOMIC DNA]</scope>
    <source>
        <strain evidence="3 4">Ug99</strain>
    </source>
</reference>
<proteinExistence type="predicted"/>
<dbReference type="Proteomes" id="UP000325313">
    <property type="component" value="Unassembled WGS sequence"/>
</dbReference>
<comment type="caution">
    <text evidence="3">The sequence shown here is derived from an EMBL/GenBank/DDBJ whole genome shotgun (WGS) entry which is preliminary data.</text>
</comment>
<protein>
    <recommendedName>
        <fullName evidence="5">Tyr recombinase domain-containing protein</fullName>
    </recommendedName>
</protein>
<gene>
    <name evidence="2" type="ORF">PGTUg99_050286</name>
    <name evidence="3" type="ORF">PGTUg99_050287</name>
</gene>
<dbReference type="Gene3D" id="1.10.443.10">
    <property type="entry name" value="Intergrase catalytic core"/>
    <property type="match status" value="1"/>
</dbReference>
<dbReference type="InterPro" id="IPR052925">
    <property type="entry name" value="Phage_Integrase-like_Recomb"/>
</dbReference>
<keyword evidence="1" id="KW-0233">DNA recombination</keyword>
<evidence type="ECO:0000313" key="2">
    <source>
        <dbReference type="EMBL" id="KAA1099237.1"/>
    </source>
</evidence>
<dbReference type="GO" id="GO:0003677">
    <property type="term" value="F:DNA binding"/>
    <property type="evidence" value="ECO:0007669"/>
    <property type="project" value="InterPro"/>
</dbReference>
<dbReference type="AlphaFoldDB" id="A0A5B0PHC8"/>
<dbReference type="EMBL" id="VDEP01000342">
    <property type="protein sequence ID" value="KAA1099239.1"/>
    <property type="molecule type" value="Genomic_DNA"/>
</dbReference>
<organism evidence="3 4">
    <name type="scientific">Puccinia graminis f. sp. tritici</name>
    <dbReference type="NCBI Taxonomy" id="56615"/>
    <lineage>
        <taxon>Eukaryota</taxon>
        <taxon>Fungi</taxon>
        <taxon>Dikarya</taxon>
        <taxon>Basidiomycota</taxon>
        <taxon>Pucciniomycotina</taxon>
        <taxon>Pucciniomycetes</taxon>
        <taxon>Pucciniales</taxon>
        <taxon>Pucciniaceae</taxon>
        <taxon>Puccinia</taxon>
    </lineage>
</organism>
<dbReference type="GO" id="GO:0006310">
    <property type="term" value="P:DNA recombination"/>
    <property type="evidence" value="ECO:0007669"/>
    <property type="project" value="UniProtKB-KW"/>
</dbReference>
<accession>A0A5B0PHC8</accession>
<name>A0A5B0PHC8_PUCGR</name>
<evidence type="ECO:0000313" key="3">
    <source>
        <dbReference type="EMBL" id="KAA1099239.1"/>
    </source>
</evidence>